<keyword evidence="12" id="KW-0732">Signal</keyword>
<feature type="chain" id="PRO_5014441415" description="Thiamine pyrimidine synthase" evidence="12">
    <location>
        <begin position="32"/>
        <end position="352"/>
    </location>
</feature>
<evidence type="ECO:0000256" key="1">
    <source>
        <dbReference type="ARBA" id="ARBA00003469"/>
    </source>
</evidence>
<feature type="domain" description="SsuA/THI5-like" evidence="13">
    <location>
        <begin position="49"/>
        <end position="265"/>
    </location>
</feature>
<comment type="caution">
    <text evidence="14">The sequence shown here is derived from an EMBL/GenBank/DDBJ whole genome shotgun (WGS) entry which is preliminary data.</text>
</comment>
<evidence type="ECO:0000256" key="4">
    <source>
        <dbReference type="ARBA" id="ARBA00011738"/>
    </source>
</evidence>
<gene>
    <name evidence="14" type="ORF">C1S70_05565</name>
</gene>
<name>A0A2K1G4W1_9PROT</name>
<reference evidence="14 15" key="1">
    <citation type="submission" date="2018-01" db="EMBL/GenBank/DDBJ databases">
        <title>Whole genome sequence of Azospirillum brasilense REC3 isolated from strawberry roots.</title>
        <authorList>
            <person name="Fontana C.A."/>
            <person name="Salazar S.M."/>
            <person name="Bassi D."/>
            <person name="Puglisi E."/>
            <person name="Lovaisa N.C."/>
            <person name="Toffoli L.M."/>
            <person name="Pedraza R."/>
            <person name="Cocconcelli P.S."/>
        </authorList>
    </citation>
    <scope>NUCLEOTIDE SEQUENCE [LARGE SCALE GENOMIC DNA]</scope>
    <source>
        <strain evidence="14 15">REC3</strain>
        <plasmid evidence="14">p2unnamed</plasmid>
    </source>
</reference>
<dbReference type="GO" id="GO:0009228">
    <property type="term" value="P:thiamine biosynthetic process"/>
    <property type="evidence" value="ECO:0007669"/>
    <property type="project" value="UniProtKB-KW"/>
</dbReference>
<keyword evidence="8" id="KW-0784">Thiamine biosynthesis</keyword>
<organism evidence="14 15">
    <name type="scientific">Azospirillum argentinense</name>
    <dbReference type="NCBI Taxonomy" id="2970906"/>
    <lineage>
        <taxon>Bacteria</taxon>
        <taxon>Pseudomonadati</taxon>
        <taxon>Pseudomonadota</taxon>
        <taxon>Alphaproteobacteria</taxon>
        <taxon>Rhodospirillales</taxon>
        <taxon>Azospirillaceae</taxon>
        <taxon>Azospirillum</taxon>
    </lineage>
</organism>
<evidence type="ECO:0000259" key="13">
    <source>
        <dbReference type="Pfam" id="PF09084"/>
    </source>
</evidence>
<dbReference type="InterPro" id="IPR015168">
    <property type="entry name" value="SsuA/THI5"/>
</dbReference>
<geneLocation type="plasmid" evidence="14">
    <name>p2unnamed</name>
</geneLocation>
<dbReference type="AlphaFoldDB" id="A0A2K1G4W1"/>
<comment type="pathway">
    <text evidence="2">Cofactor biosynthesis; thiamine diphosphate biosynthesis.</text>
</comment>
<evidence type="ECO:0000256" key="6">
    <source>
        <dbReference type="ARBA" id="ARBA00022723"/>
    </source>
</evidence>
<evidence type="ECO:0000256" key="12">
    <source>
        <dbReference type="SAM" id="SignalP"/>
    </source>
</evidence>
<evidence type="ECO:0000313" key="15">
    <source>
        <dbReference type="Proteomes" id="UP000236268"/>
    </source>
</evidence>
<keyword evidence="14" id="KW-0614">Plasmid</keyword>
<comment type="catalytic activity">
    <reaction evidence="11">
        <text>N(6)-(pyridoxal phosphate)-L-lysyl-[4-amino-5-hydroxymethyl-2-methylpyrimidine phosphate synthase] + L-histidyl-[4-amino-5-hydroxymethyl-2-methylpyrimidine phosphate synthase] + 2 Fe(3+) + 4 H2O = L-lysyl-[4-amino-5-hydroxymethyl-2-methylpyrimidine phosphate synthase] + (2S)-2-amino-5-hydroxy-4-oxopentanoyl-[4-amino-5-hydroxymethyl-2-methylpyrimidine phosphate synthase] + 4-amino-2-methyl-5-(phosphooxymethyl)pyrimidine + 3-oxopropanoate + 2 Fe(2+) + 2 H(+)</text>
        <dbReference type="Rhea" id="RHEA:65756"/>
        <dbReference type="Rhea" id="RHEA-COMP:16892"/>
        <dbReference type="Rhea" id="RHEA-COMP:16893"/>
        <dbReference type="Rhea" id="RHEA-COMP:16894"/>
        <dbReference type="Rhea" id="RHEA-COMP:16895"/>
        <dbReference type="ChEBI" id="CHEBI:15377"/>
        <dbReference type="ChEBI" id="CHEBI:15378"/>
        <dbReference type="ChEBI" id="CHEBI:29033"/>
        <dbReference type="ChEBI" id="CHEBI:29034"/>
        <dbReference type="ChEBI" id="CHEBI:29969"/>
        <dbReference type="ChEBI" id="CHEBI:29979"/>
        <dbReference type="ChEBI" id="CHEBI:33190"/>
        <dbReference type="ChEBI" id="CHEBI:58354"/>
        <dbReference type="ChEBI" id="CHEBI:143915"/>
        <dbReference type="ChEBI" id="CHEBI:157692"/>
    </reaction>
    <physiologicalReaction direction="left-to-right" evidence="11">
        <dbReference type="Rhea" id="RHEA:65757"/>
    </physiologicalReaction>
</comment>
<evidence type="ECO:0000256" key="5">
    <source>
        <dbReference type="ARBA" id="ARBA00022679"/>
    </source>
</evidence>
<keyword evidence="6" id="KW-0479">Metal-binding</keyword>
<dbReference type="GO" id="GO:0016740">
    <property type="term" value="F:transferase activity"/>
    <property type="evidence" value="ECO:0007669"/>
    <property type="project" value="UniProtKB-KW"/>
</dbReference>
<evidence type="ECO:0000256" key="7">
    <source>
        <dbReference type="ARBA" id="ARBA00022898"/>
    </source>
</evidence>
<keyword evidence="7" id="KW-0663">Pyridoxal phosphate</keyword>
<dbReference type="Gene3D" id="3.40.190.10">
    <property type="entry name" value="Periplasmic binding protein-like II"/>
    <property type="match status" value="2"/>
</dbReference>
<comment type="similarity">
    <text evidence="3">Belongs to the NMT1/THI5 family.</text>
</comment>
<sequence length="352" mass="37980">METGMFTITRRAALLAGLGLSLIAPFSPAAAQERTPIRFTLDWKYQGIHAWYFVAQEKGYFREEGLDVTIDQGEGSSATVTRIMSGAYDAGFGDINAVIQQAAQKPAEAPVMVYHIYNKPPFAVLTKADSGITGLKDLVGKKVGGPAGSAATRLLPALLERNGLDPSGVEVLNMQPNLQEQMLIRGEVAASLVFNVTSYVNLIQQGQNPDTGFRWISYADHGLDLYSNGVMVSPALARDKPQAVKGLVRAINRAVLDVMADPAAAVKTLVKVEPLIDAGSEQRRLRFAFDAMMITPESREIGLGDLSDDRLARSIAVMAAAYKLPNQPAPGRIFDRSFLPPLPERRVAPTAG</sequence>
<comment type="function">
    <text evidence="1">Responsible for the formation of the pyrimidine heterocycle in the thiamine biosynthesis pathway. Catalyzes the formation of hydroxymethylpyrimidine phosphate (HMP-P) from histidine and pyridoxal phosphate (PLP). The protein uses PLP and the active site histidine to form HMP-P, generating an inactive enzyme. The enzyme can only undergo a single turnover, which suggests it is a suicide enzyme.</text>
</comment>
<feature type="signal peptide" evidence="12">
    <location>
        <begin position="1"/>
        <end position="31"/>
    </location>
</feature>
<evidence type="ECO:0000313" key="14">
    <source>
        <dbReference type="EMBL" id="PNQ99833.1"/>
    </source>
</evidence>
<dbReference type="PANTHER" id="PTHR31528:SF1">
    <property type="entry name" value="4-AMINO-5-HYDROXYMETHYL-2-METHYLPYRIMIDINE PHOSPHATE SYNTHASE THI11-RELATED"/>
    <property type="match status" value="1"/>
</dbReference>
<dbReference type="InterPro" id="IPR027939">
    <property type="entry name" value="NMT1/THI5"/>
</dbReference>
<keyword evidence="9" id="KW-0408">Iron</keyword>
<evidence type="ECO:0000256" key="10">
    <source>
        <dbReference type="ARBA" id="ARBA00033171"/>
    </source>
</evidence>
<evidence type="ECO:0000256" key="11">
    <source>
        <dbReference type="ARBA" id="ARBA00048179"/>
    </source>
</evidence>
<evidence type="ECO:0000256" key="9">
    <source>
        <dbReference type="ARBA" id="ARBA00023004"/>
    </source>
</evidence>
<evidence type="ECO:0000256" key="3">
    <source>
        <dbReference type="ARBA" id="ARBA00009406"/>
    </source>
</evidence>
<dbReference type="GO" id="GO:0046872">
    <property type="term" value="F:metal ion binding"/>
    <property type="evidence" value="ECO:0007669"/>
    <property type="project" value="UniProtKB-KW"/>
</dbReference>
<dbReference type="PANTHER" id="PTHR31528">
    <property type="entry name" value="4-AMINO-5-HYDROXYMETHYL-2-METHYLPYRIMIDINE PHOSPHATE SYNTHASE THI11-RELATED"/>
    <property type="match status" value="1"/>
</dbReference>
<dbReference type="SUPFAM" id="SSF53850">
    <property type="entry name" value="Periplasmic binding protein-like II"/>
    <property type="match status" value="1"/>
</dbReference>
<protein>
    <recommendedName>
        <fullName evidence="10">Thiamine pyrimidine synthase</fullName>
    </recommendedName>
</protein>
<evidence type="ECO:0000256" key="8">
    <source>
        <dbReference type="ARBA" id="ARBA00022977"/>
    </source>
</evidence>
<comment type="subunit">
    <text evidence="4">Homodimer.</text>
</comment>
<proteinExistence type="inferred from homology"/>
<keyword evidence="5" id="KW-0808">Transferase</keyword>
<accession>A0A2K1G4W1</accession>
<dbReference type="Pfam" id="PF09084">
    <property type="entry name" value="NMT1"/>
    <property type="match status" value="1"/>
</dbReference>
<dbReference type="Proteomes" id="UP000236268">
    <property type="component" value="Unassembled WGS sequence"/>
</dbReference>
<dbReference type="EMBL" id="POWG01000004">
    <property type="protein sequence ID" value="PNQ99833.1"/>
    <property type="molecule type" value="Genomic_DNA"/>
</dbReference>
<evidence type="ECO:0000256" key="2">
    <source>
        <dbReference type="ARBA" id="ARBA00004948"/>
    </source>
</evidence>